<comment type="subunit">
    <text evidence="2">Component of the EKC/KEOPS complex composed of at least BUD32, CGI121, GON7, KAE1 and PCC1; the whole complex dimerizes.</text>
</comment>
<dbReference type="PROSITE" id="PS00109">
    <property type="entry name" value="PROTEIN_KINASE_TYR"/>
    <property type="match status" value="1"/>
</dbReference>
<reference evidence="12 13" key="1">
    <citation type="submission" date="2017-06" db="EMBL/GenBank/DDBJ databases">
        <title>Comparative genomic analysis of Ambrosia Fusariam Clade fungi.</title>
        <authorList>
            <person name="Stajich J.E."/>
            <person name="Carrillo J."/>
            <person name="Kijimoto T."/>
            <person name="Eskalen A."/>
            <person name="O'Donnell K."/>
            <person name="Kasson M."/>
        </authorList>
    </citation>
    <scope>NUCLEOTIDE SEQUENCE [LARGE SCALE GENOMIC DNA]</scope>
    <source>
        <strain evidence="12 13">NRRL62579</strain>
    </source>
</reference>
<sequence>MDCSSLVRSSPAQILVLNFPSSSYRSSHLFLWPSTMIDEDSKYFSLSGDVRIGGPSTWHIINWDQRWVISVTMDEEQEDEIIAIRHLIRHSSQLPSSVYRIHVSSDGEIISAYTDAENDETSCVHYPRLDAISLPEGIRTVRRDKLEELERLGPDADLVTYPPCPSDPINKVVFKYYFLWQYAQKSWKEMNLWMRLPRHPNIVPFDRVVLDELEGRVVGFTSRYVSGGTLEENKSRIFRLKWLQQLIQVVDDLNLRYGISHQDVAPRNLVVDESTDSIMLLDFNFAARINHLSVKEGEGEWYDENRNDVKGVIFTVYEIITRDDGLRNTPHEEQDIDSLPLEWAKHQEVQLDRPVVEYRQALQEWRDRRALDPGSGVAPKAINWPPRPKPPKVNVPMTDVHGSPCLITMDQWYERRQAILKRGGEVLNWERPPQKVLDDRKRLLSTGKIIDG</sequence>
<evidence type="ECO:0000313" key="12">
    <source>
        <dbReference type="EMBL" id="RSL94490.1"/>
    </source>
</evidence>
<evidence type="ECO:0000256" key="8">
    <source>
        <dbReference type="ARBA" id="ARBA00047899"/>
    </source>
</evidence>
<comment type="catalytic activity">
    <reaction evidence="9">
        <text>L-seryl-[protein] + ATP = O-phospho-L-seryl-[protein] + ADP + H(+)</text>
        <dbReference type="Rhea" id="RHEA:17989"/>
        <dbReference type="Rhea" id="RHEA-COMP:9863"/>
        <dbReference type="Rhea" id="RHEA-COMP:11604"/>
        <dbReference type="ChEBI" id="CHEBI:15378"/>
        <dbReference type="ChEBI" id="CHEBI:29999"/>
        <dbReference type="ChEBI" id="CHEBI:30616"/>
        <dbReference type="ChEBI" id="CHEBI:83421"/>
        <dbReference type="ChEBI" id="CHEBI:456216"/>
        <dbReference type="EC" id="2.7.11.1"/>
    </reaction>
</comment>
<evidence type="ECO:0000256" key="7">
    <source>
        <dbReference type="ARBA" id="ARBA00033194"/>
    </source>
</evidence>
<evidence type="ECO:0000256" key="4">
    <source>
        <dbReference type="ARBA" id="ARBA00013948"/>
    </source>
</evidence>
<feature type="region of interest" description="Disordered" evidence="10">
    <location>
        <begin position="376"/>
        <end position="397"/>
    </location>
</feature>
<evidence type="ECO:0000256" key="10">
    <source>
        <dbReference type="SAM" id="MobiDB-lite"/>
    </source>
</evidence>
<evidence type="ECO:0000256" key="2">
    <source>
        <dbReference type="ARBA" id="ARBA00011534"/>
    </source>
</evidence>
<dbReference type="PROSITE" id="PS50011">
    <property type="entry name" value="PROTEIN_KINASE_DOM"/>
    <property type="match status" value="1"/>
</dbReference>
<accession>A0A428SXQ5</accession>
<dbReference type="AlphaFoldDB" id="A0A428SXQ5"/>
<dbReference type="InterPro" id="IPR000719">
    <property type="entry name" value="Prot_kinase_dom"/>
</dbReference>
<dbReference type="GO" id="GO:0004674">
    <property type="term" value="F:protein serine/threonine kinase activity"/>
    <property type="evidence" value="ECO:0007669"/>
    <property type="project" value="UniProtKB-EC"/>
</dbReference>
<name>A0A428SXQ5_9HYPO</name>
<evidence type="ECO:0000256" key="5">
    <source>
        <dbReference type="ARBA" id="ARBA00019973"/>
    </source>
</evidence>
<evidence type="ECO:0000256" key="1">
    <source>
        <dbReference type="ARBA" id="ARBA00003747"/>
    </source>
</evidence>
<comment type="caution">
    <text evidence="12">The sequence shown here is derived from an EMBL/GenBank/DDBJ whole genome shotgun (WGS) entry which is preliminary data.</text>
</comment>
<dbReference type="STRING" id="1325735.A0A428SXQ5"/>
<comment type="catalytic activity">
    <reaction evidence="8">
        <text>L-threonyl-[protein] + ATP = O-phospho-L-threonyl-[protein] + ADP + H(+)</text>
        <dbReference type="Rhea" id="RHEA:46608"/>
        <dbReference type="Rhea" id="RHEA-COMP:11060"/>
        <dbReference type="Rhea" id="RHEA-COMP:11605"/>
        <dbReference type="ChEBI" id="CHEBI:15378"/>
        <dbReference type="ChEBI" id="CHEBI:30013"/>
        <dbReference type="ChEBI" id="CHEBI:30616"/>
        <dbReference type="ChEBI" id="CHEBI:61977"/>
        <dbReference type="ChEBI" id="CHEBI:456216"/>
        <dbReference type="EC" id="2.7.11.1"/>
    </reaction>
</comment>
<evidence type="ECO:0000313" key="13">
    <source>
        <dbReference type="Proteomes" id="UP000287144"/>
    </source>
</evidence>
<evidence type="ECO:0000256" key="3">
    <source>
        <dbReference type="ARBA" id="ARBA00012513"/>
    </source>
</evidence>
<keyword evidence="13" id="KW-1185">Reference proteome</keyword>
<evidence type="ECO:0000256" key="6">
    <source>
        <dbReference type="ARBA" id="ARBA00030980"/>
    </source>
</evidence>
<protein>
    <recommendedName>
        <fullName evidence="5">EKC/KEOPS complex subunit BUD32</fullName>
        <ecNumber evidence="3">2.7.11.1</ecNumber>
    </recommendedName>
    <alternativeName>
        <fullName evidence="6 7">Atypical Serine/threonine protein kinase BUD32</fullName>
    </alternativeName>
    <alternativeName>
        <fullName evidence="4">EKC/KEOPS complex subunit bud32</fullName>
    </alternativeName>
</protein>
<dbReference type="InterPro" id="IPR011009">
    <property type="entry name" value="Kinase-like_dom_sf"/>
</dbReference>
<dbReference type="Gene3D" id="1.10.510.10">
    <property type="entry name" value="Transferase(Phosphotransferase) domain 1"/>
    <property type="match status" value="1"/>
</dbReference>
<organism evidence="12 13">
    <name type="scientific">Fusarium oligoseptatum</name>
    <dbReference type="NCBI Taxonomy" id="2604345"/>
    <lineage>
        <taxon>Eukaryota</taxon>
        <taxon>Fungi</taxon>
        <taxon>Dikarya</taxon>
        <taxon>Ascomycota</taxon>
        <taxon>Pezizomycotina</taxon>
        <taxon>Sordariomycetes</taxon>
        <taxon>Hypocreomycetidae</taxon>
        <taxon>Hypocreales</taxon>
        <taxon>Nectriaceae</taxon>
        <taxon>Fusarium</taxon>
        <taxon>Fusarium solani species complex</taxon>
    </lineage>
</organism>
<evidence type="ECO:0000259" key="11">
    <source>
        <dbReference type="PROSITE" id="PS50011"/>
    </source>
</evidence>
<evidence type="ECO:0000256" key="9">
    <source>
        <dbReference type="ARBA" id="ARBA00048679"/>
    </source>
</evidence>
<dbReference type="SUPFAM" id="SSF56112">
    <property type="entry name" value="Protein kinase-like (PK-like)"/>
    <property type="match status" value="1"/>
</dbReference>
<dbReference type="Proteomes" id="UP000287144">
    <property type="component" value="Unassembled WGS sequence"/>
</dbReference>
<dbReference type="GO" id="GO:0005524">
    <property type="term" value="F:ATP binding"/>
    <property type="evidence" value="ECO:0007669"/>
    <property type="project" value="InterPro"/>
</dbReference>
<comment type="function">
    <text evidence="1">Component of the EKC/KEOPS complex that is required for the formation of a threonylcarbamoyl group on adenosine at position 37 (t(6)A37) in tRNAs that read codons beginning with adenine. The complex is probably involved in the transfer of the threonylcarbamoyl moiety of threonylcarbamoyl-AMP (TC-AMP) to the N6 group of A37. BUD32 has ATPase activity in the context of the EKC/KEOPS complex and likely plays a supporting role to the catalytic subunit KAE1. The EKC/KEOPS complex also promotes both telomere uncapping and telomere elongation. The complex is required for efficient recruitment of transcriptional coactivators.</text>
</comment>
<dbReference type="EMBL" id="NKCK01000166">
    <property type="protein sequence ID" value="RSL94490.1"/>
    <property type="molecule type" value="Genomic_DNA"/>
</dbReference>
<proteinExistence type="predicted"/>
<dbReference type="EC" id="2.7.11.1" evidence="3"/>
<dbReference type="InterPro" id="IPR008266">
    <property type="entry name" value="Tyr_kinase_AS"/>
</dbReference>
<feature type="domain" description="Protein kinase" evidence="11">
    <location>
        <begin position="146"/>
        <end position="452"/>
    </location>
</feature>
<gene>
    <name evidence="12" type="ORF">CEP52_012596</name>
</gene>